<name>J7RQS2_HUIN7</name>
<keyword evidence="3" id="KW-1185">Reference proteome</keyword>
<keyword evidence="1" id="KW-0812">Transmembrane</keyword>
<dbReference type="GO" id="GO:0017059">
    <property type="term" value="C:serine palmitoyltransferase complex"/>
    <property type="evidence" value="ECO:0007669"/>
    <property type="project" value="EnsemblFungi"/>
</dbReference>
<dbReference type="OMA" id="YYVHLPF"/>
<reference evidence="3" key="2">
    <citation type="submission" date="2012-08" db="EMBL/GenBank/DDBJ databases">
        <title>Genome sequence of Kazachstania naganishii.</title>
        <authorList>
            <person name="Gordon J.L."/>
            <person name="Armisen D."/>
            <person name="Proux-Wera E."/>
            <person name="OhEigeartaigh S.S."/>
            <person name="Byrne K.P."/>
            <person name="Wolfe K.H."/>
        </authorList>
    </citation>
    <scope>NUCLEOTIDE SEQUENCE [LARGE SCALE GENOMIC DNA]</scope>
    <source>
        <strain evidence="3">ATCC MYA-139 / BCRC 22969 / CBS 8797 / CCRC 22969 / KCTC 17520 / NBRC 10181 / NCYC 3082</strain>
    </source>
</reference>
<proteinExistence type="predicted"/>
<accession>J7RQS2</accession>
<dbReference type="OrthoDB" id="4065448at2759"/>
<feature type="transmembrane region" description="Helical" evidence="1">
    <location>
        <begin position="21"/>
        <end position="39"/>
    </location>
</feature>
<dbReference type="RefSeq" id="XP_022466408.1">
    <property type="nucleotide sequence ID" value="XM_022610076.1"/>
</dbReference>
<dbReference type="GO" id="GO:0008047">
    <property type="term" value="F:enzyme activator activity"/>
    <property type="evidence" value="ECO:0007669"/>
    <property type="project" value="EnsemblFungi"/>
</dbReference>
<sequence length="74" mass="8936">MMWVPTIKQMRAKSGQKRNIVLEKMDAFVSKLYWMYYVHLPFYVMTSDDAFYLHVFFLSIFSLSLFGVIKYCFL</sequence>
<gene>
    <name evidence="2" type="primary">KNAG0J00810</name>
    <name evidence="2" type="ordered locus">KNAG_0J00810</name>
</gene>
<dbReference type="GO" id="GO:0090154">
    <property type="term" value="P:positive regulation of sphingolipid biosynthetic process"/>
    <property type="evidence" value="ECO:0007669"/>
    <property type="project" value="EnsemblFungi"/>
</dbReference>
<evidence type="ECO:0000313" key="2">
    <source>
        <dbReference type="EMBL" id="CCK72163.1"/>
    </source>
</evidence>
<dbReference type="AlphaFoldDB" id="J7RQS2"/>
<dbReference type="EMBL" id="HE978323">
    <property type="protein sequence ID" value="CCK72163.1"/>
    <property type="molecule type" value="Genomic_DNA"/>
</dbReference>
<feature type="transmembrane region" description="Helical" evidence="1">
    <location>
        <begin position="51"/>
        <end position="73"/>
    </location>
</feature>
<reference evidence="2 3" key="1">
    <citation type="journal article" date="2011" name="Proc. Natl. Acad. Sci. U.S.A.">
        <title>Evolutionary erosion of yeast sex chromosomes by mating-type switching accidents.</title>
        <authorList>
            <person name="Gordon J.L."/>
            <person name="Armisen D."/>
            <person name="Proux-Wera E."/>
            <person name="Oheigeartaigh S.S."/>
            <person name="Byrne K.P."/>
            <person name="Wolfe K.H."/>
        </authorList>
    </citation>
    <scope>NUCLEOTIDE SEQUENCE [LARGE SCALE GENOMIC DNA]</scope>
    <source>
        <strain evidence="3">ATCC MYA-139 / BCRC 22969 / CBS 8797 / CCRC 22969 / KCTC 17520 / NBRC 10181 / NCYC 3082</strain>
    </source>
</reference>
<evidence type="ECO:0000256" key="1">
    <source>
        <dbReference type="SAM" id="Phobius"/>
    </source>
</evidence>
<dbReference type="GO" id="GO:0016020">
    <property type="term" value="C:membrane"/>
    <property type="evidence" value="ECO:0007669"/>
    <property type="project" value="GOC"/>
</dbReference>
<organism evidence="2 3">
    <name type="scientific">Huiozyma naganishii (strain ATCC MYA-139 / BCRC 22969 / CBS 8797 / KCTC 17520 / NBRC 10181 / NCYC 3082 / Yp74L-3)</name>
    <name type="common">Yeast</name>
    <name type="synonym">Kazachstania naganishii</name>
    <dbReference type="NCBI Taxonomy" id="1071383"/>
    <lineage>
        <taxon>Eukaryota</taxon>
        <taxon>Fungi</taxon>
        <taxon>Dikarya</taxon>
        <taxon>Ascomycota</taxon>
        <taxon>Saccharomycotina</taxon>
        <taxon>Saccharomycetes</taxon>
        <taxon>Saccharomycetales</taxon>
        <taxon>Saccharomycetaceae</taxon>
        <taxon>Huiozyma</taxon>
    </lineage>
</organism>
<keyword evidence="1" id="KW-1133">Transmembrane helix</keyword>
<keyword evidence="1" id="KW-0472">Membrane</keyword>
<protein>
    <submittedName>
        <fullName evidence="2">Uncharacterized protein</fullName>
    </submittedName>
</protein>
<dbReference type="GeneID" id="34527918"/>
<dbReference type="STRING" id="1071383.J7RQS2"/>
<dbReference type="Proteomes" id="UP000006310">
    <property type="component" value="Chromosome 10"/>
</dbReference>
<evidence type="ECO:0000313" key="3">
    <source>
        <dbReference type="Proteomes" id="UP000006310"/>
    </source>
</evidence>
<dbReference type="HOGENOM" id="CLU_176405_0_0_1"/>
<dbReference type="GO" id="GO:0006666">
    <property type="term" value="P:3-keto-sphinganine metabolic process"/>
    <property type="evidence" value="ECO:0007669"/>
    <property type="project" value="EnsemblFungi"/>
</dbReference>
<dbReference type="KEGG" id="kng:KNAG_0J00810"/>
<dbReference type="eggNOG" id="ENOG502S91C">
    <property type="taxonomic scope" value="Eukaryota"/>
</dbReference>